<dbReference type="AlphaFoldDB" id="A6IM13"/>
<feature type="non-terminal residue" evidence="1">
    <location>
        <position position="56"/>
    </location>
</feature>
<evidence type="ECO:0000313" key="2">
    <source>
        <dbReference type="Proteomes" id="UP000234681"/>
    </source>
</evidence>
<reference evidence="1 2" key="1">
    <citation type="submission" date="2005-09" db="EMBL/GenBank/DDBJ databases">
        <authorList>
            <person name="Mural R.J."/>
            <person name="Li P.W."/>
            <person name="Adams M.D."/>
            <person name="Amanatides P.G."/>
            <person name="Baden-Tillson H."/>
            <person name="Barnstead M."/>
            <person name="Chin S.H."/>
            <person name="Dew I."/>
            <person name="Evans C.A."/>
            <person name="Ferriera S."/>
            <person name="Flanigan M."/>
            <person name="Fosler C."/>
            <person name="Glodek A."/>
            <person name="Gu Z."/>
            <person name="Holt R.A."/>
            <person name="Jennings D."/>
            <person name="Kraft C.L."/>
            <person name="Lu F."/>
            <person name="Nguyen T."/>
            <person name="Nusskern D.R."/>
            <person name="Pfannkoch C.M."/>
            <person name="Sitter C."/>
            <person name="Sutton G.G."/>
            <person name="Venter J.C."/>
            <person name="Wang Z."/>
            <person name="Woodage T."/>
            <person name="Zheng X.H."/>
            <person name="Zhong F."/>
        </authorList>
    </citation>
    <scope>NUCLEOTIDE SEQUENCE [LARGE SCALE GENOMIC DNA]</scope>
    <source>
        <strain>BN</strain>
        <strain evidence="2">Sprague-Dawley</strain>
    </source>
</reference>
<gene>
    <name evidence="1" type="ORF">rCG_30133</name>
</gene>
<evidence type="ECO:0000313" key="1">
    <source>
        <dbReference type="EMBL" id="EDM01778.1"/>
    </source>
</evidence>
<name>A6IM13_RAT</name>
<dbReference type="Proteomes" id="UP000234681">
    <property type="component" value="Chromosome 4"/>
</dbReference>
<protein>
    <submittedName>
        <fullName evidence="1">RCG30133</fullName>
    </submittedName>
</protein>
<accession>A6IM13</accession>
<organism evidence="1 2">
    <name type="scientific">Rattus norvegicus</name>
    <name type="common">Rat</name>
    <dbReference type="NCBI Taxonomy" id="10116"/>
    <lineage>
        <taxon>Eukaryota</taxon>
        <taxon>Metazoa</taxon>
        <taxon>Chordata</taxon>
        <taxon>Craniata</taxon>
        <taxon>Vertebrata</taxon>
        <taxon>Euteleostomi</taxon>
        <taxon>Mammalia</taxon>
        <taxon>Eutheria</taxon>
        <taxon>Euarchontoglires</taxon>
        <taxon>Glires</taxon>
        <taxon>Rodentia</taxon>
        <taxon>Myomorpha</taxon>
        <taxon>Muroidea</taxon>
        <taxon>Muridae</taxon>
        <taxon>Murinae</taxon>
        <taxon>Rattus</taxon>
    </lineage>
</organism>
<sequence>MEPTLLGSPWGLPESPPAPPWLLMPTDVADQHDLCVGRDVLLEDRSLLLDKCLMVP</sequence>
<dbReference type="EMBL" id="CH473964">
    <property type="protein sequence ID" value="EDM01778.1"/>
    <property type="molecule type" value="Genomic_DNA"/>
</dbReference>
<proteinExistence type="predicted"/>